<evidence type="ECO:0000313" key="6">
    <source>
        <dbReference type="EMBL" id="KAJ4953805.1"/>
    </source>
</evidence>
<evidence type="ECO:0000256" key="2">
    <source>
        <dbReference type="ARBA" id="ARBA00008861"/>
    </source>
</evidence>
<name>A0A9Q0GUL5_9MAGN</name>
<evidence type="ECO:0000256" key="4">
    <source>
        <dbReference type="RuleBase" id="RU367036"/>
    </source>
</evidence>
<evidence type="ECO:0000256" key="3">
    <source>
        <dbReference type="PIRSR" id="PIRSR639126-1"/>
    </source>
</evidence>
<dbReference type="PANTHER" id="PTHR12510:SF4">
    <property type="entry name" value="GAMMA-GLUTAMYLAMINECYCLOTRANSFERASE"/>
    <property type="match status" value="1"/>
</dbReference>
<comment type="similarity">
    <text evidence="2 4">Belongs to the gamma-glutamylcyclotransferase family.</text>
</comment>
<feature type="domain" description="Gamma-glutamylcyclotransferase AIG2-like" evidence="5">
    <location>
        <begin position="11"/>
        <end position="130"/>
    </location>
</feature>
<dbReference type="Pfam" id="PF06094">
    <property type="entry name" value="GGACT"/>
    <property type="match status" value="1"/>
</dbReference>
<dbReference type="PANTHER" id="PTHR12510">
    <property type="entry name" value="TROPONIN C-AKIN-1 PROTEIN"/>
    <property type="match status" value="1"/>
</dbReference>
<organism evidence="6 7">
    <name type="scientific">Protea cynaroides</name>
    <dbReference type="NCBI Taxonomy" id="273540"/>
    <lineage>
        <taxon>Eukaryota</taxon>
        <taxon>Viridiplantae</taxon>
        <taxon>Streptophyta</taxon>
        <taxon>Embryophyta</taxon>
        <taxon>Tracheophyta</taxon>
        <taxon>Spermatophyta</taxon>
        <taxon>Magnoliopsida</taxon>
        <taxon>Proteales</taxon>
        <taxon>Proteaceae</taxon>
        <taxon>Protea</taxon>
    </lineage>
</organism>
<dbReference type="OrthoDB" id="113620at2759"/>
<dbReference type="InterPro" id="IPR039126">
    <property type="entry name" value="GGACT"/>
</dbReference>
<evidence type="ECO:0000313" key="7">
    <source>
        <dbReference type="Proteomes" id="UP001141806"/>
    </source>
</evidence>
<dbReference type="CDD" id="cd06661">
    <property type="entry name" value="GGCT_like"/>
    <property type="match status" value="1"/>
</dbReference>
<dbReference type="InterPro" id="IPR036568">
    <property type="entry name" value="GGCT-like_sf"/>
</dbReference>
<dbReference type="SUPFAM" id="SSF110857">
    <property type="entry name" value="Gamma-glutamyl cyclotransferase-like"/>
    <property type="match status" value="1"/>
</dbReference>
<evidence type="ECO:0000256" key="1">
    <source>
        <dbReference type="ARBA" id="ARBA00002782"/>
    </source>
</evidence>
<dbReference type="Proteomes" id="UP001141806">
    <property type="component" value="Unassembled WGS sequence"/>
</dbReference>
<comment type="function">
    <text evidence="1">Putative gamma-glutamylcyclotransferase.</text>
</comment>
<dbReference type="GO" id="GO:0061929">
    <property type="term" value="F:gamma-glutamylaminecyclotransferase activity"/>
    <property type="evidence" value="ECO:0007669"/>
    <property type="project" value="InterPro"/>
</dbReference>
<dbReference type="InterPro" id="IPR009288">
    <property type="entry name" value="AIG2-like_dom"/>
</dbReference>
<dbReference type="EMBL" id="JAMYWD010000012">
    <property type="protein sequence ID" value="KAJ4953805.1"/>
    <property type="molecule type" value="Genomic_DNA"/>
</dbReference>
<dbReference type="Gene3D" id="3.10.490.10">
    <property type="entry name" value="Gamma-glutamyl cyclotransferase-like"/>
    <property type="match status" value="1"/>
</dbReference>
<reference evidence="6" key="1">
    <citation type="journal article" date="2023" name="Plant J.">
        <title>The genome of the king protea, Protea cynaroides.</title>
        <authorList>
            <person name="Chang J."/>
            <person name="Duong T.A."/>
            <person name="Schoeman C."/>
            <person name="Ma X."/>
            <person name="Roodt D."/>
            <person name="Barker N."/>
            <person name="Li Z."/>
            <person name="Van de Peer Y."/>
            <person name="Mizrachi E."/>
        </authorList>
    </citation>
    <scope>NUCLEOTIDE SEQUENCE</scope>
    <source>
        <tissue evidence="6">Young leaves</tissue>
    </source>
</reference>
<feature type="active site" description="Proton acceptor" evidence="3">
    <location>
        <position position="89"/>
    </location>
</feature>
<comment type="caution">
    <text evidence="6">The sequence shown here is derived from an EMBL/GenBank/DDBJ whole genome shotgun (WGS) entry which is preliminary data.</text>
</comment>
<protein>
    <recommendedName>
        <fullName evidence="4">Gamma-glutamylcyclotransferase family protein</fullName>
    </recommendedName>
</protein>
<evidence type="ECO:0000259" key="5">
    <source>
        <dbReference type="Pfam" id="PF06094"/>
    </source>
</evidence>
<proteinExistence type="inferred from homology"/>
<dbReference type="InterPro" id="IPR013024">
    <property type="entry name" value="GGCT-like"/>
</dbReference>
<keyword evidence="7" id="KW-1185">Reference proteome</keyword>
<dbReference type="GO" id="GO:0005829">
    <property type="term" value="C:cytosol"/>
    <property type="evidence" value="ECO:0007669"/>
    <property type="project" value="TreeGrafter"/>
</dbReference>
<dbReference type="AlphaFoldDB" id="A0A9Q0GUL5"/>
<accession>A0A9Q0GUL5</accession>
<sequence length="203" mass="22945">MGTEERSRCLIFTYGTLKRGFPNHGLIEDLMPTGDAIFLGSYQTVERYPLVCGPFRVPFLINLRGHGDRVWGELYAVTGKGLERMDELEGTNRGHYERLPVEIVQADEAAHGNEKKVAEVVRAEAYYAHRSYGEELWRRNGERGFCRYSEEEACGDIVHEQITNGFLILVLLPTKNLDFFLGSLVANFSADESMSGNSWIESS</sequence>
<gene>
    <name evidence="6" type="ORF">NE237_030637</name>
</gene>